<evidence type="ECO:0000256" key="15">
    <source>
        <dbReference type="ARBA" id="ARBA00051722"/>
    </source>
</evidence>
<accession>A0ABD0S076</accession>
<dbReference type="PANTHER" id="PTHR13817">
    <property type="entry name" value="TITIN"/>
    <property type="match status" value="1"/>
</dbReference>
<evidence type="ECO:0000256" key="6">
    <source>
        <dbReference type="ARBA" id="ARBA00022737"/>
    </source>
</evidence>
<comment type="caution">
    <text evidence="17">The sequence shown here is derived from an EMBL/GenBank/DDBJ whole genome shotgun (WGS) entry which is preliminary data.</text>
</comment>
<dbReference type="SMART" id="SM00409">
    <property type="entry name" value="IG"/>
    <property type="match status" value="1"/>
</dbReference>
<keyword evidence="11" id="KW-1015">Disulfide bond</keyword>
<evidence type="ECO:0000256" key="1">
    <source>
        <dbReference type="ARBA" id="ARBA00004167"/>
    </source>
</evidence>
<dbReference type="GO" id="GO:0016020">
    <property type="term" value="C:membrane"/>
    <property type="evidence" value="ECO:0007669"/>
    <property type="project" value="UniProtKB-SubCell"/>
</dbReference>
<keyword evidence="6" id="KW-0677">Repeat</keyword>
<keyword evidence="9" id="KW-1133">Transmembrane helix</keyword>
<gene>
    <name evidence="17" type="ORF">M9458_002009</name>
</gene>
<keyword evidence="13" id="KW-0325">Glycoprotein</keyword>
<evidence type="ECO:0000256" key="8">
    <source>
        <dbReference type="ARBA" id="ARBA00022912"/>
    </source>
</evidence>
<evidence type="ECO:0000313" key="17">
    <source>
        <dbReference type="EMBL" id="KAL0203991.1"/>
    </source>
</evidence>
<keyword evidence="14" id="KW-0393">Immunoglobulin domain</keyword>
<evidence type="ECO:0000256" key="3">
    <source>
        <dbReference type="ARBA" id="ARBA00013064"/>
    </source>
</evidence>
<dbReference type="Proteomes" id="UP001529510">
    <property type="component" value="Unassembled WGS sequence"/>
</dbReference>
<evidence type="ECO:0000256" key="11">
    <source>
        <dbReference type="ARBA" id="ARBA00023157"/>
    </source>
</evidence>
<dbReference type="SUPFAM" id="SSF48726">
    <property type="entry name" value="Immunoglobulin"/>
    <property type="match status" value="1"/>
</dbReference>
<dbReference type="GO" id="GO:0004725">
    <property type="term" value="F:protein tyrosine phosphatase activity"/>
    <property type="evidence" value="ECO:0007669"/>
    <property type="project" value="UniProtKB-EC"/>
</dbReference>
<feature type="non-terminal residue" evidence="17">
    <location>
        <position position="89"/>
    </location>
</feature>
<evidence type="ECO:0000256" key="10">
    <source>
        <dbReference type="ARBA" id="ARBA00023136"/>
    </source>
</evidence>
<dbReference type="Pfam" id="PF13927">
    <property type="entry name" value="Ig_3"/>
    <property type="match status" value="1"/>
</dbReference>
<dbReference type="InterPro" id="IPR003599">
    <property type="entry name" value="Ig_sub"/>
</dbReference>
<evidence type="ECO:0000256" key="13">
    <source>
        <dbReference type="ARBA" id="ARBA00023180"/>
    </source>
</evidence>
<evidence type="ECO:0000256" key="9">
    <source>
        <dbReference type="ARBA" id="ARBA00022989"/>
    </source>
</evidence>
<evidence type="ECO:0000256" key="7">
    <source>
        <dbReference type="ARBA" id="ARBA00022801"/>
    </source>
</evidence>
<sequence>RRIPPRFSVPPMDYEIMPGGSVNISCQAVGVPMPYVKWMLGAEDLTPEDDMPIGRNVLELTDVRQSANYTCVAMSTLGVIETVAQITVK</sequence>
<feature type="non-terminal residue" evidence="17">
    <location>
        <position position="1"/>
    </location>
</feature>
<dbReference type="InterPro" id="IPR050964">
    <property type="entry name" value="Striated_Muscle_Regulatory"/>
</dbReference>
<dbReference type="EMBL" id="JAMKFB020000001">
    <property type="protein sequence ID" value="KAL0203991.1"/>
    <property type="molecule type" value="Genomic_DNA"/>
</dbReference>
<evidence type="ECO:0000256" key="12">
    <source>
        <dbReference type="ARBA" id="ARBA00023170"/>
    </source>
</evidence>
<evidence type="ECO:0000313" key="18">
    <source>
        <dbReference type="Proteomes" id="UP001529510"/>
    </source>
</evidence>
<comment type="catalytic activity">
    <reaction evidence="15">
        <text>O-phospho-L-tyrosyl-[protein] + H2O = L-tyrosyl-[protein] + phosphate</text>
        <dbReference type="Rhea" id="RHEA:10684"/>
        <dbReference type="Rhea" id="RHEA-COMP:10136"/>
        <dbReference type="Rhea" id="RHEA-COMP:20101"/>
        <dbReference type="ChEBI" id="CHEBI:15377"/>
        <dbReference type="ChEBI" id="CHEBI:43474"/>
        <dbReference type="ChEBI" id="CHEBI:46858"/>
        <dbReference type="ChEBI" id="CHEBI:61978"/>
        <dbReference type="EC" id="3.1.3.48"/>
    </reaction>
</comment>
<dbReference type="SMART" id="SM00408">
    <property type="entry name" value="IGc2"/>
    <property type="match status" value="1"/>
</dbReference>
<dbReference type="AlphaFoldDB" id="A0ABD0S076"/>
<dbReference type="InterPro" id="IPR036179">
    <property type="entry name" value="Ig-like_dom_sf"/>
</dbReference>
<dbReference type="EC" id="3.1.3.48" evidence="3"/>
<name>A0ABD0S076_CIRMR</name>
<dbReference type="FunFam" id="2.60.40.10:FF:000010">
    <property type="entry name" value="receptor-type tyrosine-protein phosphatase delta isoform X1"/>
    <property type="match status" value="1"/>
</dbReference>
<dbReference type="Gene3D" id="2.60.40.10">
    <property type="entry name" value="Immunoglobulins"/>
    <property type="match status" value="1"/>
</dbReference>
<keyword evidence="4" id="KW-0812">Transmembrane</keyword>
<evidence type="ECO:0000256" key="5">
    <source>
        <dbReference type="ARBA" id="ARBA00022729"/>
    </source>
</evidence>
<keyword evidence="18" id="KW-1185">Reference proteome</keyword>
<reference evidence="17 18" key="1">
    <citation type="submission" date="2024-05" db="EMBL/GenBank/DDBJ databases">
        <title>Genome sequencing and assembly of Indian major carp, Cirrhinus mrigala (Hamilton, 1822).</title>
        <authorList>
            <person name="Mohindra V."/>
            <person name="Chowdhury L.M."/>
            <person name="Lal K."/>
            <person name="Jena J.K."/>
        </authorList>
    </citation>
    <scope>NUCLEOTIDE SEQUENCE [LARGE SCALE GENOMIC DNA]</scope>
    <source>
        <strain evidence="17">CM1030</strain>
        <tissue evidence="17">Blood</tissue>
    </source>
</reference>
<keyword evidence="10" id="KW-0472">Membrane</keyword>
<dbReference type="PROSITE" id="PS50835">
    <property type="entry name" value="IG_LIKE"/>
    <property type="match status" value="1"/>
</dbReference>
<proteinExistence type="inferred from homology"/>
<dbReference type="InterPro" id="IPR013783">
    <property type="entry name" value="Ig-like_fold"/>
</dbReference>
<comment type="subcellular location">
    <subcellularLocation>
        <location evidence="1">Membrane</location>
        <topology evidence="1">Single-pass membrane protein</topology>
    </subcellularLocation>
</comment>
<keyword evidence="7" id="KW-0378">Hydrolase</keyword>
<evidence type="ECO:0000256" key="4">
    <source>
        <dbReference type="ARBA" id="ARBA00022692"/>
    </source>
</evidence>
<dbReference type="PANTHER" id="PTHR13817:SF95">
    <property type="entry name" value="PROTOGENIN"/>
    <property type="match status" value="1"/>
</dbReference>
<evidence type="ECO:0000259" key="16">
    <source>
        <dbReference type="PROSITE" id="PS50835"/>
    </source>
</evidence>
<organism evidence="17 18">
    <name type="scientific">Cirrhinus mrigala</name>
    <name type="common">Mrigala</name>
    <dbReference type="NCBI Taxonomy" id="683832"/>
    <lineage>
        <taxon>Eukaryota</taxon>
        <taxon>Metazoa</taxon>
        <taxon>Chordata</taxon>
        <taxon>Craniata</taxon>
        <taxon>Vertebrata</taxon>
        <taxon>Euteleostomi</taxon>
        <taxon>Actinopterygii</taxon>
        <taxon>Neopterygii</taxon>
        <taxon>Teleostei</taxon>
        <taxon>Ostariophysi</taxon>
        <taxon>Cypriniformes</taxon>
        <taxon>Cyprinidae</taxon>
        <taxon>Labeoninae</taxon>
        <taxon>Labeonini</taxon>
        <taxon>Cirrhinus</taxon>
    </lineage>
</organism>
<keyword evidence="12" id="KW-0675">Receptor</keyword>
<protein>
    <recommendedName>
        <fullName evidence="3">protein-tyrosine-phosphatase</fullName>
        <ecNumber evidence="3">3.1.3.48</ecNumber>
    </recommendedName>
</protein>
<keyword evidence="5" id="KW-0732">Signal</keyword>
<evidence type="ECO:0000256" key="14">
    <source>
        <dbReference type="ARBA" id="ARBA00023319"/>
    </source>
</evidence>
<feature type="domain" description="Ig-like" evidence="16">
    <location>
        <begin position="5"/>
        <end position="87"/>
    </location>
</feature>
<keyword evidence="8" id="KW-0904">Protein phosphatase</keyword>
<dbReference type="InterPro" id="IPR003598">
    <property type="entry name" value="Ig_sub2"/>
</dbReference>
<evidence type="ECO:0000256" key="2">
    <source>
        <dbReference type="ARBA" id="ARBA00010504"/>
    </source>
</evidence>
<comment type="similarity">
    <text evidence="2">Belongs to the protein-tyrosine phosphatase family. Receptor class 2A subfamily.</text>
</comment>
<dbReference type="InterPro" id="IPR007110">
    <property type="entry name" value="Ig-like_dom"/>
</dbReference>